<keyword evidence="7 11" id="KW-0560">Oxidoreductase</keyword>
<keyword evidence="5 11" id="KW-0349">Heme</keyword>
<evidence type="ECO:0000256" key="3">
    <source>
        <dbReference type="ARBA" id="ARBA00012313"/>
    </source>
</evidence>
<comment type="subcellular location">
    <subcellularLocation>
        <location evidence="11">Secreted</location>
    </subcellularLocation>
</comment>
<evidence type="ECO:0000256" key="11">
    <source>
        <dbReference type="RuleBase" id="RU362060"/>
    </source>
</evidence>
<dbReference type="Proteomes" id="UP000823775">
    <property type="component" value="Unassembled WGS sequence"/>
</dbReference>
<gene>
    <name evidence="13" type="primary">PER46</name>
    <name evidence="13" type="ORF">HAX54_040018</name>
</gene>
<feature type="domain" description="Plant heme peroxidase family profile" evidence="12">
    <location>
        <begin position="41"/>
        <end position="340"/>
    </location>
</feature>
<comment type="function">
    <text evidence="11">Removal of H(2)O(2), oxidation of toxic reductants, biosynthesis and degradation of lignin, suberization, auxin catabolism, response to environmental stresses such as wounding, pathogen attack and oxidative stress.</text>
</comment>
<dbReference type="PROSITE" id="PS00435">
    <property type="entry name" value="PEROXIDASE_1"/>
    <property type="match status" value="1"/>
</dbReference>
<dbReference type="InterPro" id="IPR002016">
    <property type="entry name" value="Haem_peroxidase"/>
</dbReference>
<comment type="cofactor">
    <cofactor evidence="11">
        <name>Ca(2+)</name>
        <dbReference type="ChEBI" id="CHEBI:29108"/>
    </cofactor>
    <text evidence="11">Binds 2 calcium ions per subunit.</text>
</comment>
<keyword evidence="11" id="KW-0376">Hydrogen peroxide</keyword>
<keyword evidence="4 11" id="KW-0575">Peroxidase</keyword>
<dbReference type="PANTHER" id="PTHR31517">
    <property type="match status" value="1"/>
</dbReference>
<keyword evidence="11" id="KW-0964">Secreted</keyword>
<evidence type="ECO:0000256" key="6">
    <source>
        <dbReference type="ARBA" id="ARBA00022723"/>
    </source>
</evidence>
<dbReference type="PANTHER" id="PTHR31517:SF17">
    <property type="entry name" value="PEROXIDASE 6"/>
    <property type="match status" value="1"/>
</dbReference>
<sequence length="340" mass="37164">MEKKQIYLSQILCLHKKIYKLLLLVFFFLLTFFSKNSCSSTLSFDFYALSCPTAELMVKNTVRSASSMDPTLPGKLLRLLFHDCFVEGCDASILLEGNGTERSDPANKSLGGFSVIDTAKRVLEIFCPATVSCADIVALAARDAVEFAGGPSVQIPTGRRDGRVSLATNVRPNIVDTSFTMDQMINIFSIKGLSLDDLVILSGAHTIGSAHCNAFSDRFKMDTKGNFTVIDPSLDRAYAEELTKQCPAGAASSSVTVKNDPATPQLFDNQYYRDLAAHKGLFQSDSVLFTDGRTKERVLEFAEDQDGFFRSWSQSFVRLAGLGVKSGDDGEVRTSCSVVN</sequence>
<reference evidence="13 14" key="1">
    <citation type="journal article" date="2021" name="BMC Genomics">
        <title>Datura genome reveals duplications of psychoactive alkaloid biosynthetic genes and high mutation rate following tissue culture.</title>
        <authorList>
            <person name="Rajewski A."/>
            <person name="Carter-House D."/>
            <person name="Stajich J."/>
            <person name="Litt A."/>
        </authorList>
    </citation>
    <scope>NUCLEOTIDE SEQUENCE [LARGE SCALE GENOMIC DNA]</scope>
    <source>
        <strain evidence="13">AR-01</strain>
    </source>
</reference>
<keyword evidence="14" id="KW-1185">Reference proteome</keyword>
<evidence type="ECO:0000256" key="7">
    <source>
        <dbReference type="ARBA" id="ARBA00023002"/>
    </source>
</evidence>
<dbReference type="Pfam" id="PF00141">
    <property type="entry name" value="peroxidase"/>
    <property type="match status" value="1"/>
</dbReference>
<evidence type="ECO:0000256" key="2">
    <source>
        <dbReference type="ARBA" id="ARBA00006873"/>
    </source>
</evidence>
<comment type="cofactor">
    <cofactor evidence="11">
        <name>heme b</name>
        <dbReference type="ChEBI" id="CHEBI:60344"/>
    </cofactor>
    <text evidence="11">Binds 1 heme b (iron(II)-protoporphyrin IX) group per subunit.</text>
</comment>
<comment type="caution">
    <text evidence="13">The sequence shown here is derived from an EMBL/GenBank/DDBJ whole genome shotgun (WGS) entry which is preliminary data.</text>
</comment>
<keyword evidence="9" id="KW-1015">Disulfide bond</keyword>
<dbReference type="PROSITE" id="PS50873">
    <property type="entry name" value="PEROXIDASE_4"/>
    <property type="match status" value="1"/>
</dbReference>
<dbReference type="SUPFAM" id="SSF48113">
    <property type="entry name" value="Heme-dependent peroxidases"/>
    <property type="match status" value="1"/>
</dbReference>
<dbReference type="Gene3D" id="1.10.520.10">
    <property type="match status" value="1"/>
</dbReference>
<dbReference type="InterPro" id="IPR000823">
    <property type="entry name" value="Peroxidase_pln"/>
</dbReference>
<comment type="catalytic activity">
    <reaction evidence="1 11">
        <text>2 a phenolic donor + H2O2 = 2 a phenolic radical donor + 2 H2O</text>
        <dbReference type="Rhea" id="RHEA:56136"/>
        <dbReference type="ChEBI" id="CHEBI:15377"/>
        <dbReference type="ChEBI" id="CHEBI:16240"/>
        <dbReference type="ChEBI" id="CHEBI:139520"/>
        <dbReference type="ChEBI" id="CHEBI:139521"/>
        <dbReference type="EC" id="1.11.1.7"/>
    </reaction>
</comment>
<organism evidence="13 14">
    <name type="scientific">Datura stramonium</name>
    <name type="common">Jimsonweed</name>
    <name type="synonym">Common thornapple</name>
    <dbReference type="NCBI Taxonomy" id="4076"/>
    <lineage>
        <taxon>Eukaryota</taxon>
        <taxon>Viridiplantae</taxon>
        <taxon>Streptophyta</taxon>
        <taxon>Embryophyta</taxon>
        <taxon>Tracheophyta</taxon>
        <taxon>Spermatophyta</taxon>
        <taxon>Magnoliopsida</taxon>
        <taxon>eudicotyledons</taxon>
        <taxon>Gunneridae</taxon>
        <taxon>Pentapetalae</taxon>
        <taxon>asterids</taxon>
        <taxon>lamiids</taxon>
        <taxon>Solanales</taxon>
        <taxon>Solanaceae</taxon>
        <taxon>Solanoideae</taxon>
        <taxon>Datureae</taxon>
        <taxon>Datura</taxon>
    </lineage>
</organism>
<dbReference type="InterPro" id="IPR019793">
    <property type="entry name" value="Peroxidases_heam-ligand_BS"/>
</dbReference>
<evidence type="ECO:0000259" key="12">
    <source>
        <dbReference type="PROSITE" id="PS50873"/>
    </source>
</evidence>
<dbReference type="Gene3D" id="1.10.420.10">
    <property type="entry name" value="Peroxidase, domain 2"/>
    <property type="match status" value="1"/>
</dbReference>
<evidence type="ECO:0000313" key="13">
    <source>
        <dbReference type="EMBL" id="MCD7448257.1"/>
    </source>
</evidence>
<comment type="similarity">
    <text evidence="2">Belongs to the peroxidase family. Ascorbate peroxidase subfamily.</text>
</comment>
<keyword evidence="6 11" id="KW-0479">Metal-binding</keyword>
<dbReference type="CDD" id="cd00693">
    <property type="entry name" value="secretory_peroxidase"/>
    <property type="match status" value="1"/>
</dbReference>
<comment type="similarity">
    <text evidence="11">Belongs to the peroxidase family. Classical plant (class III) peroxidase subfamily.</text>
</comment>
<dbReference type="InterPro" id="IPR033905">
    <property type="entry name" value="Secretory_peroxidase"/>
</dbReference>
<keyword evidence="10" id="KW-0325">Glycoprotein</keyword>
<accession>A0ABS8RN90</accession>
<dbReference type="InterPro" id="IPR010255">
    <property type="entry name" value="Haem_peroxidase_sf"/>
</dbReference>
<evidence type="ECO:0000256" key="5">
    <source>
        <dbReference type="ARBA" id="ARBA00022617"/>
    </source>
</evidence>
<dbReference type="EC" id="1.11.1.7" evidence="3 11"/>
<evidence type="ECO:0000256" key="1">
    <source>
        <dbReference type="ARBA" id="ARBA00000189"/>
    </source>
</evidence>
<dbReference type="GO" id="GO:0004601">
    <property type="term" value="F:peroxidase activity"/>
    <property type="evidence" value="ECO:0007669"/>
    <property type="project" value="UniProtKB-KW"/>
</dbReference>
<evidence type="ECO:0000256" key="10">
    <source>
        <dbReference type="ARBA" id="ARBA00023180"/>
    </source>
</evidence>
<proteinExistence type="inferred from homology"/>
<dbReference type="PRINTS" id="PR00458">
    <property type="entry name" value="PEROXIDASE"/>
</dbReference>
<protein>
    <recommendedName>
        <fullName evidence="3 11">Peroxidase</fullName>
        <ecNumber evidence="3 11">1.11.1.7</ecNumber>
    </recommendedName>
</protein>
<evidence type="ECO:0000256" key="8">
    <source>
        <dbReference type="ARBA" id="ARBA00023004"/>
    </source>
</evidence>
<evidence type="ECO:0000256" key="9">
    <source>
        <dbReference type="ARBA" id="ARBA00023157"/>
    </source>
</evidence>
<name>A0ABS8RN90_DATST</name>
<keyword evidence="8 11" id="KW-0408">Iron</keyword>
<dbReference type="EMBL" id="JACEIK010000056">
    <property type="protein sequence ID" value="MCD7448257.1"/>
    <property type="molecule type" value="Genomic_DNA"/>
</dbReference>
<evidence type="ECO:0000256" key="4">
    <source>
        <dbReference type="ARBA" id="ARBA00022559"/>
    </source>
</evidence>
<evidence type="ECO:0000313" key="14">
    <source>
        <dbReference type="Proteomes" id="UP000823775"/>
    </source>
</evidence>
<dbReference type="PRINTS" id="PR00461">
    <property type="entry name" value="PLPEROXIDASE"/>
</dbReference>
<keyword evidence="11" id="KW-0106">Calcium</keyword>